<feature type="transmembrane region" description="Helical" evidence="9">
    <location>
        <begin position="975"/>
        <end position="1000"/>
    </location>
</feature>
<feature type="domain" description="ABC transmembrane type-1" evidence="11">
    <location>
        <begin position="726"/>
        <end position="1022"/>
    </location>
</feature>
<dbReference type="SUPFAM" id="SSF52540">
    <property type="entry name" value="P-loop containing nucleoside triphosphate hydrolases"/>
    <property type="match status" value="2"/>
</dbReference>
<dbReference type="Proteomes" id="UP001142055">
    <property type="component" value="Chromosome 2"/>
</dbReference>
<feature type="domain" description="ABC transporter" evidence="10">
    <location>
        <begin position="1060"/>
        <end position="1294"/>
    </location>
</feature>
<dbReference type="InterPro" id="IPR036640">
    <property type="entry name" value="ABC1_TM_sf"/>
</dbReference>
<dbReference type="CDD" id="cd03250">
    <property type="entry name" value="ABCC_MRP_domain1"/>
    <property type="match status" value="1"/>
</dbReference>
<dbReference type="FunFam" id="3.40.50.300:FF:000163">
    <property type="entry name" value="Multidrug resistance-associated protein member 4"/>
    <property type="match status" value="1"/>
</dbReference>
<evidence type="ECO:0000259" key="11">
    <source>
        <dbReference type="PROSITE" id="PS50929"/>
    </source>
</evidence>
<comment type="caution">
    <text evidence="12">The sequence shown here is derived from an EMBL/GenBank/DDBJ whole genome shotgun (WGS) entry which is preliminary data.</text>
</comment>
<keyword evidence="4 9" id="KW-0812">Transmembrane</keyword>
<keyword evidence="3" id="KW-0813">Transport</keyword>
<dbReference type="InterPro" id="IPR011527">
    <property type="entry name" value="ABC1_TM_dom"/>
</dbReference>
<name>A0A9Q0M9J7_BLOTA</name>
<dbReference type="InterPro" id="IPR017871">
    <property type="entry name" value="ABC_transporter-like_CS"/>
</dbReference>
<dbReference type="CDD" id="cd03244">
    <property type="entry name" value="ABCC_MRP_domain2"/>
    <property type="match status" value="1"/>
</dbReference>
<comment type="similarity">
    <text evidence="2">Belongs to the ABC transporter superfamily. ABCC family. Conjugate transporter (TC 3.A.1.208) subfamily.</text>
</comment>
<dbReference type="CDD" id="cd18580">
    <property type="entry name" value="ABC_6TM_ABCC_D2"/>
    <property type="match status" value="1"/>
</dbReference>
<proteinExistence type="inferred from homology"/>
<dbReference type="PANTHER" id="PTHR24223">
    <property type="entry name" value="ATP-BINDING CASSETTE SUB-FAMILY C"/>
    <property type="match status" value="1"/>
</dbReference>
<dbReference type="EMBL" id="JAPWDV010000002">
    <property type="protein sequence ID" value="KAJ6220572.1"/>
    <property type="molecule type" value="Genomic_DNA"/>
</dbReference>
<dbReference type="SMART" id="SM00382">
    <property type="entry name" value="AAA"/>
    <property type="match status" value="2"/>
</dbReference>
<dbReference type="FunFam" id="3.40.50.300:FF:000482">
    <property type="entry name" value="Multidrug resistance-associated protein member 4"/>
    <property type="match status" value="1"/>
</dbReference>
<dbReference type="Pfam" id="PF00664">
    <property type="entry name" value="ABC_membrane"/>
    <property type="match status" value="2"/>
</dbReference>
<keyword evidence="13" id="KW-1185">Reference proteome</keyword>
<dbReference type="Gene3D" id="3.40.50.300">
    <property type="entry name" value="P-loop containing nucleotide triphosphate hydrolases"/>
    <property type="match status" value="2"/>
</dbReference>
<evidence type="ECO:0000256" key="3">
    <source>
        <dbReference type="ARBA" id="ARBA00022448"/>
    </source>
</evidence>
<feature type="transmembrane region" description="Helical" evidence="9">
    <location>
        <begin position="781"/>
        <end position="802"/>
    </location>
</feature>
<accession>A0A9Q0M9J7</accession>
<feature type="transmembrane region" description="Helical" evidence="9">
    <location>
        <begin position="723"/>
        <end position="741"/>
    </location>
</feature>
<evidence type="ECO:0000256" key="2">
    <source>
        <dbReference type="ARBA" id="ARBA00009726"/>
    </source>
</evidence>
<dbReference type="PROSITE" id="PS50893">
    <property type="entry name" value="ABC_TRANSPORTER_2"/>
    <property type="match status" value="2"/>
</dbReference>
<evidence type="ECO:0000313" key="12">
    <source>
        <dbReference type="EMBL" id="KAJ6220572.1"/>
    </source>
</evidence>
<evidence type="ECO:0000256" key="7">
    <source>
        <dbReference type="ARBA" id="ARBA00022989"/>
    </source>
</evidence>
<feature type="transmembrane region" description="Helical" evidence="9">
    <location>
        <begin position="880"/>
        <end position="901"/>
    </location>
</feature>
<keyword evidence="6" id="KW-0067">ATP-binding</keyword>
<dbReference type="InterPro" id="IPR003593">
    <property type="entry name" value="AAA+_ATPase"/>
</dbReference>
<dbReference type="SUPFAM" id="SSF90123">
    <property type="entry name" value="ABC transporter transmembrane region"/>
    <property type="match status" value="2"/>
</dbReference>
<evidence type="ECO:0000256" key="4">
    <source>
        <dbReference type="ARBA" id="ARBA00022692"/>
    </source>
</evidence>
<dbReference type="GO" id="GO:0016020">
    <property type="term" value="C:membrane"/>
    <property type="evidence" value="ECO:0007669"/>
    <property type="project" value="UniProtKB-SubCell"/>
</dbReference>
<keyword evidence="8 9" id="KW-0472">Membrane</keyword>
<dbReference type="InterPro" id="IPR050173">
    <property type="entry name" value="ABC_transporter_C-like"/>
</dbReference>
<evidence type="ECO:0000256" key="9">
    <source>
        <dbReference type="SAM" id="Phobius"/>
    </source>
</evidence>
<dbReference type="Pfam" id="PF00005">
    <property type="entry name" value="ABC_tran"/>
    <property type="match status" value="2"/>
</dbReference>
<keyword evidence="5" id="KW-0547">Nucleotide-binding</keyword>
<feature type="domain" description="ABC transporter" evidence="10">
    <location>
        <begin position="413"/>
        <end position="636"/>
    </location>
</feature>
<evidence type="ECO:0000256" key="6">
    <source>
        <dbReference type="ARBA" id="ARBA00022840"/>
    </source>
</evidence>
<dbReference type="InterPro" id="IPR027417">
    <property type="entry name" value="P-loop_NTPase"/>
</dbReference>
<gene>
    <name evidence="12" type="ORF">RDWZM_006384</name>
</gene>
<organism evidence="12 13">
    <name type="scientific">Blomia tropicalis</name>
    <name type="common">Mite</name>
    <dbReference type="NCBI Taxonomy" id="40697"/>
    <lineage>
        <taxon>Eukaryota</taxon>
        <taxon>Metazoa</taxon>
        <taxon>Ecdysozoa</taxon>
        <taxon>Arthropoda</taxon>
        <taxon>Chelicerata</taxon>
        <taxon>Arachnida</taxon>
        <taxon>Acari</taxon>
        <taxon>Acariformes</taxon>
        <taxon>Sarcoptiformes</taxon>
        <taxon>Astigmata</taxon>
        <taxon>Glycyphagoidea</taxon>
        <taxon>Echimyopodidae</taxon>
        <taxon>Blomia</taxon>
    </lineage>
</organism>
<evidence type="ECO:0000256" key="5">
    <source>
        <dbReference type="ARBA" id="ARBA00022741"/>
    </source>
</evidence>
<dbReference type="FunFam" id="1.20.1560.10:FF:000014">
    <property type="entry name" value="Multidrug resistance-associated protein member 4"/>
    <property type="match status" value="1"/>
</dbReference>
<feature type="transmembrane region" description="Helical" evidence="9">
    <location>
        <begin position="312"/>
        <end position="334"/>
    </location>
</feature>
<protein>
    <submittedName>
        <fullName evidence="12">Uncharacterized protein</fullName>
    </submittedName>
</protein>
<dbReference type="GO" id="GO:0016887">
    <property type="term" value="F:ATP hydrolysis activity"/>
    <property type="evidence" value="ECO:0007669"/>
    <property type="project" value="InterPro"/>
</dbReference>
<dbReference type="PANTHER" id="PTHR24223:SF456">
    <property type="entry name" value="MULTIDRUG RESISTANCE-ASSOCIATED PROTEIN LETHAL(2)03659"/>
    <property type="match status" value="1"/>
</dbReference>
<feature type="transmembrane region" description="Helical" evidence="9">
    <location>
        <begin position="227"/>
        <end position="248"/>
    </location>
</feature>
<keyword evidence="7 9" id="KW-1133">Transmembrane helix</keyword>
<evidence type="ECO:0000256" key="1">
    <source>
        <dbReference type="ARBA" id="ARBA00004141"/>
    </source>
</evidence>
<reference evidence="12" key="1">
    <citation type="submission" date="2022-12" db="EMBL/GenBank/DDBJ databases">
        <title>Genome assemblies of Blomia tropicalis.</title>
        <authorList>
            <person name="Cui Y."/>
        </authorList>
    </citation>
    <scope>NUCLEOTIDE SEQUENCE</scope>
    <source>
        <tissue evidence="12">Adult mites</tissue>
    </source>
</reference>
<evidence type="ECO:0000313" key="13">
    <source>
        <dbReference type="Proteomes" id="UP001142055"/>
    </source>
</evidence>
<dbReference type="InterPro" id="IPR044726">
    <property type="entry name" value="ABCC_6TM_D2"/>
</dbReference>
<dbReference type="PROSITE" id="PS00211">
    <property type="entry name" value="ABC_TRANSPORTER_1"/>
    <property type="match status" value="2"/>
</dbReference>
<dbReference type="FunFam" id="1.20.1560.10:FF:000026">
    <property type="entry name" value="Multidrug resistance-associated protein lethal(2)03659"/>
    <property type="match status" value="1"/>
</dbReference>
<feature type="transmembrane region" description="Helical" evidence="9">
    <location>
        <begin position="202"/>
        <end position="221"/>
    </location>
</feature>
<dbReference type="InterPro" id="IPR003439">
    <property type="entry name" value="ABC_transporter-like_ATP-bd"/>
</dbReference>
<dbReference type="Gene3D" id="1.20.1560.10">
    <property type="entry name" value="ABC transporter type 1, transmembrane domain"/>
    <property type="match status" value="2"/>
</dbReference>
<dbReference type="OMA" id="THATHRM"/>
<dbReference type="PROSITE" id="PS50929">
    <property type="entry name" value="ABC_TM1F"/>
    <property type="match status" value="2"/>
</dbReference>
<feature type="transmembrane region" description="Helical" evidence="9">
    <location>
        <begin position="87"/>
        <end position="108"/>
    </location>
</feature>
<feature type="transmembrane region" description="Helical" evidence="9">
    <location>
        <begin position="128"/>
        <end position="151"/>
    </location>
</feature>
<dbReference type="GO" id="GO:0140359">
    <property type="term" value="F:ABC-type transporter activity"/>
    <property type="evidence" value="ECO:0007669"/>
    <property type="project" value="InterPro"/>
</dbReference>
<evidence type="ECO:0000259" key="10">
    <source>
        <dbReference type="PROSITE" id="PS50893"/>
    </source>
</evidence>
<evidence type="ECO:0000256" key="8">
    <source>
        <dbReference type="ARBA" id="ARBA00023136"/>
    </source>
</evidence>
<comment type="subcellular location">
    <subcellularLocation>
        <location evidence="1">Membrane</location>
        <topology evidence="1">Multi-pass membrane protein</topology>
    </subcellularLocation>
</comment>
<sequence length="1330" mass="151041">MNQSRITKPAPWDRISFLSKIFFTWPWALFFIGNKRDIQFEDLYQCPKDDESKKVADDLERNWNRELQSSKKPSLTKAIFRTYVPQFFPFFLAFTFQECVVSISQPLFLGMVLRYFENPDQGITRQNAIFYAVGIIGMMALYVSLNYFCFASSLRIGQRIRVACCTLMYRKSVKLSRSAIAQTAVGQIVNIMSNDVNRFDELSLSVHSIIVSVVQTTLIMIILWQHLGWACLSGIAVLILFVPFQGLMGRMFQAIRRKTSLLTDNRIRLMNEIITGIKVIKMYTWEKPFVEKVGLARKIEINRIQQASYLRALNLTMYFMASKVILFACFVTYVSLGGKFSSESIFVSMAYFNMMQITVGRRFPNSISAYAESYVTCKRIEKFLLLDEIRKRPPPLTLKINGDKIEKPTKTEITVEDATARWNMEMPKPTFERLNFKVNSGELLVIIGSVGSGKSSVLMSLLNELSLESGNINIQGKISYSPQEAWAFVGTVRENILFGAPFDEARYAETIRVCALQRDMELFPHGDQTIVGERGVSLSGGQKTRVTLARAIYNEADIYLLDDPLSAVDTHVAKHIFQKCIVEHLHAKTRVLVTHQLQYLQLADKILILKDGQMISYGTYSELKEMGINFQMFVSEKKEEKTKSQKIELMRHRTISWSPSVNSTESEMSMADVVEFEESKTTKQIENTKMNTDQPIIQDEIKKSGRVGWEVYWQYIKSSTSPYMAFVALISMVLSQCLIQGSDVWITEWTKKVAANQTVKIKLKKPYIIDLYSIDTNSTDFFVLVYSALMAAMFVIAIVRTLSFFTICMRSSVNLHNSIFSNVLSTRVSHFDQNPSGRILNRFSKDTGIVDESLPGIGFEAQVTGTTILGSLLVNAYTNYYLIIPGIVLGFFAYLLSRFYMSTARDLKRLEGMARSPIYSHVNNTLSGLTTIRSFQVENIFVKQFSAYINDHSATYWLNICVPRTLGMSMDWLCIFYVTSIVVFVFTVPGIPSGYAGLAISSSMILRGLMQIAVRNVADVESYMTSVERMLEYTKLEKEENETVKRNYKQDKTWPQTGTIKFDDVTMYYDGVSTPVLKNISCKIEAGTKVGVVGRTGAGKSSLISALFRLCRRQLGSIQIDGVDISKLPLDVLRSKISIIPQEPLIFTGTVRYNVDPFGEHDDERLWRVLDEVQLKETISNLPGQLGSVINEGGTNFSVGQRQLICLARAILRDNNILVLDEATANVDNRTDELIQRTIRKRFAHCTVITIAHRLHTIIDSDRIVVLDAGRLVEYGAPYELLRQPDGHFTSLVEQTGKRMSKKLIYIAQQSWYGHKVSEDVEEGDEDDNL</sequence>
<feature type="domain" description="ABC transmembrane type-1" evidence="11">
    <location>
        <begin position="100"/>
        <end position="361"/>
    </location>
</feature>
<dbReference type="GO" id="GO:0005524">
    <property type="term" value="F:ATP binding"/>
    <property type="evidence" value="ECO:0007669"/>
    <property type="project" value="UniProtKB-KW"/>
</dbReference>